<protein>
    <submittedName>
        <fullName evidence="2">Uncharacterized protein</fullName>
    </submittedName>
</protein>
<feature type="compositionally biased region" description="Basic and acidic residues" evidence="1">
    <location>
        <begin position="42"/>
        <end position="57"/>
    </location>
</feature>
<feature type="region of interest" description="Disordered" evidence="1">
    <location>
        <begin position="32"/>
        <end position="57"/>
    </location>
</feature>
<evidence type="ECO:0000256" key="1">
    <source>
        <dbReference type="SAM" id="MobiDB-lite"/>
    </source>
</evidence>
<name>A0A5C3FZE2_PSEA2</name>
<sequence length="215" mass="23674">MAAPHLKAALLSAMEWNRRGCRAICLGKQPVDPSGVATGPNRRRELRTGSKEDPMRDFNADLQGRRHDPILFSRLQAEDAMTNCKRGTTLGTLMPVPTFTHCTVAHCTALQLLRRQPHHDCPRRLVVSRASSNEVRRTHACALAGMIPRPELFKSGSLYATDPASRDASVILSAHQADLGLLASRRDKAVRLTLLSRMALPISQYKLCIVPRPAG</sequence>
<evidence type="ECO:0000313" key="2">
    <source>
        <dbReference type="EMBL" id="SPO48919.1"/>
    </source>
</evidence>
<accession>A0A5C3FZE2</accession>
<organism evidence="2 3">
    <name type="scientific">Pseudozyma antarctica</name>
    <name type="common">Yeast</name>
    <name type="synonym">Candida antarctica</name>
    <dbReference type="NCBI Taxonomy" id="84753"/>
    <lineage>
        <taxon>Eukaryota</taxon>
        <taxon>Fungi</taxon>
        <taxon>Dikarya</taxon>
        <taxon>Basidiomycota</taxon>
        <taxon>Ustilaginomycotina</taxon>
        <taxon>Ustilaginomycetes</taxon>
        <taxon>Ustilaginales</taxon>
        <taxon>Ustilaginaceae</taxon>
        <taxon>Moesziomyces</taxon>
    </lineage>
</organism>
<comment type="caution">
    <text evidence="2">The sequence shown here is derived from an EMBL/GenBank/DDBJ whole genome shotgun (WGS) entry which is preliminary data.</text>
</comment>
<reference evidence="2" key="1">
    <citation type="submission" date="2018-03" db="EMBL/GenBank/DDBJ databases">
        <authorList>
            <person name="Guldener U."/>
        </authorList>
    </citation>
    <scope>NUCLEOTIDE SEQUENCE [LARGE SCALE GENOMIC DNA]</scope>
    <source>
        <strain evidence="2">ATCC34888</strain>
    </source>
</reference>
<evidence type="ECO:0000313" key="3">
    <source>
        <dbReference type="Proteomes" id="UP000325008"/>
    </source>
</evidence>
<dbReference type="Proteomes" id="UP000325008">
    <property type="component" value="Unassembled WGS sequence"/>
</dbReference>
<gene>
    <name evidence="2" type="ORF">PSANT_06610</name>
</gene>
<dbReference type="AlphaFoldDB" id="A0A5C3FZE2"/>
<keyword evidence="3" id="KW-1185">Reference proteome</keyword>
<proteinExistence type="predicted"/>
<dbReference type="EMBL" id="OOIQ01000022">
    <property type="protein sequence ID" value="SPO48919.1"/>
    <property type="molecule type" value="Genomic_DNA"/>
</dbReference>